<reference evidence="1 2" key="1">
    <citation type="submission" date="2019-03" db="EMBL/GenBank/DDBJ databases">
        <title>Genomic Encyclopedia of Type Strains, Phase IV (KMG-IV): sequencing the most valuable type-strain genomes for metagenomic binning, comparative biology and taxonomic classification.</title>
        <authorList>
            <person name="Goeker M."/>
        </authorList>
    </citation>
    <scope>NUCLEOTIDE SEQUENCE [LARGE SCALE GENOMIC DNA]</scope>
    <source>
        <strain evidence="1 2">DSM 15969</strain>
    </source>
</reference>
<evidence type="ECO:0000313" key="2">
    <source>
        <dbReference type="Proteomes" id="UP000295063"/>
    </source>
</evidence>
<dbReference type="Proteomes" id="UP000295063">
    <property type="component" value="Unassembled WGS sequence"/>
</dbReference>
<protein>
    <submittedName>
        <fullName evidence="1">Uncharacterized protein</fullName>
    </submittedName>
</protein>
<comment type="caution">
    <text evidence="1">The sequence shown here is derived from an EMBL/GenBank/DDBJ whole genome shotgun (WGS) entry which is preliminary data.</text>
</comment>
<evidence type="ECO:0000313" key="1">
    <source>
        <dbReference type="EMBL" id="TCL32442.1"/>
    </source>
</evidence>
<gene>
    <name evidence="1" type="ORF">EV210_1217</name>
</gene>
<organism evidence="1 2">
    <name type="scientific">Anaerospora hongkongensis</name>
    <dbReference type="NCBI Taxonomy" id="244830"/>
    <lineage>
        <taxon>Bacteria</taxon>
        <taxon>Bacillati</taxon>
        <taxon>Bacillota</taxon>
        <taxon>Negativicutes</taxon>
        <taxon>Selenomonadales</taxon>
        <taxon>Sporomusaceae</taxon>
        <taxon>Anaerospora</taxon>
    </lineage>
</organism>
<accession>A0A4R1PMF1</accession>
<keyword evidence="2" id="KW-1185">Reference proteome</keyword>
<sequence>MLVRRIVHINSIEGVECMLKQDIHDLVMLTLNKCKLKNDGGNEIDLAREIFQKYVEIEATIVAEFNNNKYR</sequence>
<proteinExistence type="predicted"/>
<name>A0A4R1PMF1_9FIRM</name>
<dbReference type="EMBL" id="SLUI01000021">
    <property type="protein sequence ID" value="TCL32442.1"/>
    <property type="molecule type" value="Genomic_DNA"/>
</dbReference>
<dbReference type="AlphaFoldDB" id="A0A4R1PMF1"/>